<dbReference type="InterPro" id="IPR050943">
    <property type="entry name" value="Glycosyltr_29_Sialyltrsf"/>
</dbReference>
<dbReference type="Gene3D" id="3.90.1480.20">
    <property type="entry name" value="Glycosyl transferase family 29"/>
    <property type="match status" value="1"/>
</dbReference>
<dbReference type="AlphaFoldDB" id="A0A2G8JB40"/>
<evidence type="ECO:0000256" key="1">
    <source>
        <dbReference type="ARBA" id="ARBA00004323"/>
    </source>
</evidence>
<keyword evidence="9" id="KW-0472">Membrane</keyword>
<name>A0A2G8JB40_STIJA</name>
<evidence type="ECO:0000256" key="9">
    <source>
        <dbReference type="ARBA" id="ARBA00023136"/>
    </source>
</evidence>
<evidence type="ECO:0000256" key="10">
    <source>
        <dbReference type="ARBA" id="ARBA00023180"/>
    </source>
</evidence>
<feature type="non-terminal residue" evidence="11">
    <location>
        <position position="158"/>
    </location>
</feature>
<evidence type="ECO:0000313" key="11">
    <source>
        <dbReference type="EMBL" id="PIK32954.1"/>
    </source>
</evidence>
<dbReference type="STRING" id="307972.A0A2G8JB40"/>
<evidence type="ECO:0000256" key="3">
    <source>
        <dbReference type="ARBA" id="ARBA00022676"/>
    </source>
</evidence>
<evidence type="ECO:0000256" key="4">
    <source>
        <dbReference type="ARBA" id="ARBA00022679"/>
    </source>
</evidence>
<comment type="similarity">
    <text evidence="2">Belongs to the glycosyltransferase 29 family.</text>
</comment>
<comment type="caution">
    <text evidence="11">The sequence shown here is derived from an EMBL/GenBank/DDBJ whole genome shotgun (WGS) entry which is preliminary data.</text>
</comment>
<keyword evidence="6" id="KW-0735">Signal-anchor</keyword>
<evidence type="ECO:0000256" key="2">
    <source>
        <dbReference type="ARBA" id="ARBA00006003"/>
    </source>
</evidence>
<keyword evidence="5" id="KW-0812">Transmembrane</keyword>
<keyword evidence="7" id="KW-1133">Transmembrane helix</keyword>
<dbReference type="GO" id="GO:0006491">
    <property type="term" value="P:N-glycan processing"/>
    <property type="evidence" value="ECO:0007669"/>
    <property type="project" value="TreeGrafter"/>
</dbReference>
<evidence type="ECO:0000256" key="6">
    <source>
        <dbReference type="ARBA" id="ARBA00022968"/>
    </source>
</evidence>
<organism evidence="11 12">
    <name type="scientific">Stichopus japonicus</name>
    <name type="common">Sea cucumber</name>
    <dbReference type="NCBI Taxonomy" id="307972"/>
    <lineage>
        <taxon>Eukaryota</taxon>
        <taxon>Metazoa</taxon>
        <taxon>Echinodermata</taxon>
        <taxon>Eleutherozoa</taxon>
        <taxon>Echinozoa</taxon>
        <taxon>Holothuroidea</taxon>
        <taxon>Aspidochirotacea</taxon>
        <taxon>Aspidochirotida</taxon>
        <taxon>Stichopodidae</taxon>
        <taxon>Apostichopus</taxon>
    </lineage>
</organism>
<dbReference type="EMBL" id="MRZV01002902">
    <property type="protein sequence ID" value="PIK32954.1"/>
    <property type="molecule type" value="Genomic_DNA"/>
</dbReference>
<reference evidence="11 12" key="1">
    <citation type="journal article" date="2017" name="PLoS Biol.">
        <title>The sea cucumber genome provides insights into morphological evolution and visceral regeneration.</title>
        <authorList>
            <person name="Zhang X."/>
            <person name="Sun L."/>
            <person name="Yuan J."/>
            <person name="Sun Y."/>
            <person name="Gao Y."/>
            <person name="Zhang L."/>
            <person name="Li S."/>
            <person name="Dai H."/>
            <person name="Hamel J.F."/>
            <person name="Liu C."/>
            <person name="Yu Y."/>
            <person name="Liu S."/>
            <person name="Lin W."/>
            <person name="Guo K."/>
            <person name="Jin S."/>
            <person name="Xu P."/>
            <person name="Storey K.B."/>
            <person name="Huan P."/>
            <person name="Zhang T."/>
            <person name="Zhou Y."/>
            <person name="Zhang J."/>
            <person name="Lin C."/>
            <person name="Li X."/>
            <person name="Xing L."/>
            <person name="Huo D."/>
            <person name="Sun M."/>
            <person name="Wang L."/>
            <person name="Mercier A."/>
            <person name="Li F."/>
            <person name="Yang H."/>
            <person name="Xiang J."/>
        </authorList>
    </citation>
    <scope>NUCLEOTIDE SEQUENCE [LARGE SCALE GENOMIC DNA]</scope>
    <source>
        <strain evidence="11">Shaxun</strain>
        <tissue evidence="11">Muscle</tissue>
    </source>
</reference>
<dbReference type="OrthoDB" id="10264956at2759"/>
<dbReference type="PANTHER" id="PTHR11987:SF53">
    <property type="entry name" value="ALPHA-2,8-SIALYLTRANSFERASE 8F-LIKE"/>
    <property type="match status" value="1"/>
</dbReference>
<accession>A0A2G8JB40</accession>
<dbReference type="InterPro" id="IPR038578">
    <property type="entry name" value="GT29-like_sf"/>
</dbReference>
<dbReference type="GO" id="GO:0000139">
    <property type="term" value="C:Golgi membrane"/>
    <property type="evidence" value="ECO:0007669"/>
    <property type="project" value="UniProtKB-SubCell"/>
</dbReference>
<keyword evidence="3 11" id="KW-0328">Glycosyltransferase</keyword>
<evidence type="ECO:0000313" key="12">
    <source>
        <dbReference type="Proteomes" id="UP000230750"/>
    </source>
</evidence>
<evidence type="ECO:0000256" key="8">
    <source>
        <dbReference type="ARBA" id="ARBA00023034"/>
    </source>
</evidence>
<keyword evidence="10" id="KW-0325">Glycoprotein</keyword>
<dbReference type="Pfam" id="PF00777">
    <property type="entry name" value="Glyco_transf_29"/>
    <property type="match status" value="1"/>
</dbReference>
<comment type="subcellular location">
    <subcellularLocation>
        <location evidence="1">Golgi apparatus membrane</location>
        <topology evidence="1">Single-pass type II membrane protein</topology>
    </subcellularLocation>
</comment>
<keyword evidence="12" id="KW-1185">Reference proteome</keyword>
<keyword evidence="8" id="KW-0333">Golgi apparatus</keyword>
<sequence>MFNHNKPLSRRPNKTEAGDKALITKIQDFQSKRHKGKPKQVHLTPQTDVNITDIKRIFSTTWRENKTNFMSVRSELDSLVNTHECFTVTQRTQSQEKILTMAHQDKVSRTVFHDIHARLPKESPFKGVTFPRCVVMGSSGLLANSHCGSEIDNADYVF</sequence>
<dbReference type="PANTHER" id="PTHR11987">
    <property type="entry name" value="ALPHA-2,8-SIALYLTRANSFERASE"/>
    <property type="match status" value="1"/>
</dbReference>
<evidence type="ECO:0000256" key="5">
    <source>
        <dbReference type="ARBA" id="ARBA00022692"/>
    </source>
</evidence>
<evidence type="ECO:0000256" key="7">
    <source>
        <dbReference type="ARBA" id="ARBA00022989"/>
    </source>
</evidence>
<dbReference type="InterPro" id="IPR001675">
    <property type="entry name" value="Glyco_trans_29"/>
</dbReference>
<dbReference type="GO" id="GO:0009311">
    <property type="term" value="P:oligosaccharide metabolic process"/>
    <property type="evidence" value="ECO:0007669"/>
    <property type="project" value="TreeGrafter"/>
</dbReference>
<dbReference type="Proteomes" id="UP000230750">
    <property type="component" value="Unassembled WGS sequence"/>
</dbReference>
<keyword evidence="4 11" id="KW-0808">Transferase</keyword>
<protein>
    <submittedName>
        <fullName evidence="11">Putative alpha-2,8-sialyltransferase 8F-like</fullName>
    </submittedName>
</protein>
<dbReference type="GO" id="GO:0003828">
    <property type="term" value="F:alpha-N-acetylneuraminate alpha-2,8-sialyltransferase activity"/>
    <property type="evidence" value="ECO:0007669"/>
    <property type="project" value="TreeGrafter"/>
</dbReference>
<proteinExistence type="inferred from homology"/>
<gene>
    <name evidence="11" type="ORF">BSL78_30235</name>
</gene>